<proteinExistence type="inferred from homology"/>
<gene>
    <name evidence="5" type="ORF">KIW84_063091</name>
</gene>
<name>A0A9D4W954_PEA</name>
<feature type="domain" description="NPH3" evidence="4">
    <location>
        <begin position="1"/>
        <end position="132"/>
    </location>
</feature>
<comment type="similarity">
    <text evidence="2">Belongs to the NPH3 family.</text>
</comment>
<dbReference type="PROSITE" id="PS51649">
    <property type="entry name" value="NPH3"/>
    <property type="match status" value="1"/>
</dbReference>
<keyword evidence="3" id="KW-0175">Coiled coil</keyword>
<accession>A0A9D4W954</accession>
<evidence type="ECO:0000256" key="2">
    <source>
        <dbReference type="PROSITE-ProRule" id="PRU00982"/>
    </source>
</evidence>
<organism evidence="5 6">
    <name type="scientific">Pisum sativum</name>
    <name type="common">Garden pea</name>
    <name type="synonym">Lathyrus oleraceus</name>
    <dbReference type="NCBI Taxonomy" id="3888"/>
    <lineage>
        <taxon>Eukaryota</taxon>
        <taxon>Viridiplantae</taxon>
        <taxon>Streptophyta</taxon>
        <taxon>Embryophyta</taxon>
        <taxon>Tracheophyta</taxon>
        <taxon>Spermatophyta</taxon>
        <taxon>Magnoliopsida</taxon>
        <taxon>eudicotyledons</taxon>
        <taxon>Gunneridae</taxon>
        <taxon>Pentapetalae</taxon>
        <taxon>rosids</taxon>
        <taxon>fabids</taxon>
        <taxon>Fabales</taxon>
        <taxon>Fabaceae</taxon>
        <taxon>Papilionoideae</taxon>
        <taxon>50 kb inversion clade</taxon>
        <taxon>NPAAA clade</taxon>
        <taxon>Hologalegina</taxon>
        <taxon>IRL clade</taxon>
        <taxon>Fabeae</taxon>
        <taxon>Lathyrus</taxon>
    </lineage>
</organism>
<dbReference type="Gramene" id="Psat06G0309100-T2">
    <property type="protein sequence ID" value="KAI5397129.1"/>
    <property type="gene ID" value="KIW84_063091"/>
</dbReference>
<keyword evidence="1" id="KW-0833">Ubl conjugation pathway</keyword>
<evidence type="ECO:0000259" key="4">
    <source>
        <dbReference type="PROSITE" id="PS51649"/>
    </source>
</evidence>
<protein>
    <recommendedName>
        <fullName evidence="4">NPH3 domain-containing protein</fullName>
    </recommendedName>
</protein>
<evidence type="ECO:0000256" key="3">
    <source>
        <dbReference type="SAM" id="Coils"/>
    </source>
</evidence>
<dbReference type="InterPro" id="IPR027356">
    <property type="entry name" value="NPH3_dom"/>
</dbReference>
<reference evidence="5 6" key="1">
    <citation type="journal article" date="2022" name="Nat. Genet.">
        <title>Improved pea reference genome and pan-genome highlight genomic features and evolutionary characteristics.</title>
        <authorList>
            <person name="Yang T."/>
            <person name="Liu R."/>
            <person name="Luo Y."/>
            <person name="Hu S."/>
            <person name="Wang D."/>
            <person name="Wang C."/>
            <person name="Pandey M.K."/>
            <person name="Ge S."/>
            <person name="Xu Q."/>
            <person name="Li N."/>
            <person name="Li G."/>
            <person name="Huang Y."/>
            <person name="Saxena R.K."/>
            <person name="Ji Y."/>
            <person name="Li M."/>
            <person name="Yan X."/>
            <person name="He Y."/>
            <person name="Liu Y."/>
            <person name="Wang X."/>
            <person name="Xiang C."/>
            <person name="Varshney R.K."/>
            <person name="Ding H."/>
            <person name="Gao S."/>
            <person name="Zong X."/>
        </authorList>
    </citation>
    <scope>NUCLEOTIDE SEQUENCE [LARGE SCALE GENOMIC DNA]</scope>
    <source>
        <strain evidence="5 6">cv. Zhongwan 6</strain>
    </source>
</reference>
<evidence type="ECO:0000313" key="5">
    <source>
        <dbReference type="EMBL" id="KAI5397129.1"/>
    </source>
</evidence>
<evidence type="ECO:0000256" key="1">
    <source>
        <dbReference type="ARBA" id="ARBA00022786"/>
    </source>
</evidence>
<keyword evidence="6" id="KW-1185">Reference proteome</keyword>
<dbReference type="EMBL" id="JAMSHJ010000006">
    <property type="protein sequence ID" value="KAI5397129.1"/>
    <property type="molecule type" value="Genomic_DNA"/>
</dbReference>
<dbReference type="AlphaFoldDB" id="A0A9D4W954"/>
<feature type="coiled-coil region" evidence="3">
    <location>
        <begin position="160"/>
        <end position="187"/>
    </location>
</feature>
<dbReference type="Proteomes" id="UP001058974">
    <property type="component" value="Chromosome 6"/>
</dbReference>
<dbReference type="InterPro" id="IPR043454">
    <property type="entry name" value="NPH3/RPT2-like"/>
</dbReference>
<feature type="non-terminal residue" evidence="5">
    <location>
        <position position="196"/>
    </location>
</feature>
<dbReference type="Pfam" id="PF03000">
    <property type="entry name" value="NPH3"/>
    <property type="match status" value="1"/>
</dbReference>
<evidence type="ECO:0000313" key="6">
    <source>
        <dbReference type="Proteomes" id="UP001058974"/>
    </source>
</evidence>
<comment type="caution">
    <text evidence="5">The sequence shown here is derived from an EMBL/GenBank/DDBJ whole genome shotgun (WGS) entry which is preliminary data.</text>
</comment>
<sequence length="196" mass="22813">DNGLYYDVSFVIRLVKVFVEINGCDVVKVRKVGGLIDKYLIEISADQKLKISKFLEVVECLPGFARDCFDGVYRAIDIYLESHPMIEFEESSRLCGCLNYNKLTFEVSKELAKNQRIPPRIAMQALISQQRSVPSCEYANYESEIILYCEDDKDGFLEEKEDVRMNLENMQWRVKELEKLCKEMKVQMSKFNGFNV</sequence>
<dbReference type="PANTHER" id="PTHR32370">
    <property type="entry name" value="OS12G0117600 PROTEIN"/>
    <property type="match status" value="1"/>
</dbReference>